<dbReference type="PRINTS" id="PR00315">
    <property type="entry name" value="ELONGATNFCT"/>
</dbReference>
<evidence type="ECO:0000256" key="8">
    <source>
        <dbReference type="ARBA" id="ARBA00022695"/>
    </source>
</evidence>
<evidence type="ECO:0000313" key="20">
    <source>
        <dbReference type="Proteomes" id="UP000555448"/>
    </source>
</evidence>
<dbReference type="EMBL" id="JACHLR010000007">
    <property type="protein sequence ID" value="MBB4858756.1"/>
    <property type="molecule type" value="Genomic_DNA"/>
</dbReference>
<dbReference type="NCBIfam" id="NF003013">
    <property type="entry name" value="PRK03846.1"/>
    <property type="match status" value="1"/>
</dbReference>
<comment type="pathway">
    <text evidence="16">Sulfur metabolism; hydrogen sulfide biosynthesis; sulfite from sulfate: step 1/3.</text>
</comment>
<feature type="domain" description="Tr-type G" evidence="18">
    <location>
        <begin position="31"/>
        <end position="246"/>
    </location>
</feature>
<feature type="active site" description="Phosphoserine intermediate" evidence="17">
    <location>
        <position position="559"/>
    </location>
</feature>
<evidence type="ECO:0000256" key="9">
    <source>
        <dbReference type="ARBA" id="ARBA00022741"/>
    </source>
</evidence>
<dbReference type="EC" id="2.7.7.4" evidence="16"/>
<comment type="similarity">
    <text evidence="17">Belongs to the APS kinase family.</text>
</comment>
<dbReference type="NCBIfam" id="TIGR02034">
    <property type="entry name" value="CysN"/>
    <property type="match status" value="1"/>
</dbReference>
<dbReference type="HAMAP" id="MF_00065">
    <property type="entry name" value="Adenylyl_sulf_kinase"/>
    <property type="match status" value="1"/>
</dbReference>
<comment type="function">
    <text evidence="2">APS kinase catalyzes the synthesis of activated sulfate.</text>
</comment>
<keyword evidence="8 16" id="KW-0548">Nucleotidyltransferase</keyword>
<evidence type="ECO:0000256" key="6">
    <source>
        <dbReference type="ARBA" id="ARBA00022458"/>
    </source>
</evidence>
<dbReference type="InterPro" id="IPR050100">
    <property type="entry name" value="TRAFAC_GTPase_members"/>
</dbReference>
<dbReference type="HAMAP" id="MF_00062">
    <property type="entry name" value="Sulf_adenylyltr_sub1"/>
    <property type="match status" value="1"/>
</dbReference>
<dbReference type="Gene3D" id="3.40.50.300">
    <property type="entry name" value="P-loop containing nucleotide triphosphate hydrolases"/>
    <property type="match status" value="2"/>
</dbReference>
<dbReference type="GO" id="GO:0005525">
    <property type="term" value="F:GTP binding"/>
    <property type="evidence" value="ECO:0007669"/>
    <property type="project" value="UniProtKB-UniRule"/>
</dbReference>
<comment type="similarity">
    <text evidence="16">Belongs to the TRAFAC class translation factor GTPase superfamily. Classic translation factor GTPase family. CysN/NodQ subfamily.</text>
</comment>
<dbReference type="InterPro" id="IPR011779">
    <property type="entry name" value="SO4_adenylTrfase_lsu"/>
</dbReference>
<comment type="function">
    <text evidence="17">Catalyzes the synthesis of activated sulfate.</text>
</comment>
<feature type="binding site" evidence="16">
    <location>
        <begin position="119"/>
        <end position="123"/>
    </location>
    <ligand>
        <name>GTP</name>
        <dbReference type="ChEBI" id="CHEBI:37565"/>
    </ligand>
</feature>
<dbReference type="InterPro" id="IPR044138">
    <property type="entry name" value="CysN_II"/>
</dbReference>
<evidence type="ECO:0000259" key="18">
    <source>
        <dbReference type="PROSITE" id="PS51722"/>
    </source>
</evidence>
<evidence type="ECO:0000256" key="10">
    <source>
        <dbReference type="ARBA" id="ARBA00022777"/>
    </source>
</evidence>
<keyword evidence="6" id="KW-0536">Nodulation</keyword>
<accession>A0A7W7NVX9</accession>
<dbReference type="SUPFAM" id="SSF50465">
    <property type="entry name" value="EF-Tu/eEF-1alpha/eIF2-gamma C-terminal domain"/>
    <property type="match status" value="1"/>
</dbReference>
<evidence type="ECO:0000256" key="15">
    <source>
        <dbReference type="ARBA" id="ARBA00049370"/>
    </source>
</evidence>
<dbReference type="GO" id="GO:0005524">
    <property type="term" value="F:ATP binding"/>
    <property type="evidence" value="ECO:0007669"/>
    <property type="project" value="UniProtKB-UniRule"/>
</dbReference>
<keyword evidence="7 16" id="KW-0808">Transferase</keyword>
<dbReference type="InterPro" id="IPR009001">
    <property type="entry name" value="Transl_elong_EF1A/Init_IF2_C"/>
</dbReference>
<dbReference type="EC" id="2.7.1.25" evidence="17"/>
<keyword evidence="13" id="KW-0511">Multifunctional enzyme</keyword>
<comment type="function">
    <text evidence="16">With CysD forms the ATP sulfurylase (ATPS) that catalyzes the adenylation of sulfate producing adenosine 5'-phosphosulfate (APS) and diphosphate, the first enzymatic step in sulfur assimilation pathway. APS synthesis involves the formation of a high-energy phosphoric-sulfuric acid anhydride bond driven by GTP hydrolysis by CysN coupled to ATP hydrolysis by CysD.</text>
</comment>
<dbReference type="CDD" id="cd04095">
    <property type="entry name" value="CysN_NoDQ_III"/>
    <property type="match status" value="1"/>
</dbReference>
<keyword evidence="11 16" id="KW-0067">ATP-binding</keyword>
<dbReference type="InterPro" id="IPR000795">
    <property type="entry name" value="T_Tr_GTP-bd_dom"/>
</dbReference>
<comment type="function">
    <text evidence="14">Proposed to provide activated sulfate for transfer to Nod factor. ATP sulfurylase may be the GTPase, regulating ATP sulfurylase activity.</text>
</comment>
<dbReference type="GO" id="GO:0070814">
    <property type="term" value="P:hydrogen sulfide biosynthetic process"/>
    <property type="evidence" value="ECO:0007669"/>
    <property type="project" value="UniProtKB-UniRule"/>
</dbReference>
<comment type="catalytic activity">
    <reaction evidence="1 17">
        <text>adenosine 5'-phosphosulfate + ATP = 3'-phosphoadenylyl sulfate + ADP + H(+)</text>
        <dbReference type="Rhea" id="RHEA:24152"/>
        <dbReference type="ChEBI" id="CHEBI:15378"/>
        <dbReference type="ChEBI" id="CHEBI:30616"/>
        <dbReference type="ChEBI" id="CHEBI:58243"/>
        <dbReference type="ChEBI" id="CHEBI:58339"/>
        <dbReference type="ChEBI" id="CHEBI:456216"/>
        <dbReference type="EC" id="2.7.1.25"/>
    </reaction>
</comment>
<dbReference type="Pfam" id="PF01583">
    <property type="entry name" value="APS_kinase"/>
    <property type="match status" value="1"/>
</dbReference>
<keyword evidence="9 16" id="KW-0547">Nucleotide-binding</keyword>
<dbReference type="SUPFAM" id="SSF52540">
    <property type="entry name" value="P-loop containing nucleoside triphosphate hydrolases"/>
    <property type="match status" value="2"/>
</dbReference>
<comment type="caution">
    <text evidence="19">The sequence shown here is derived from an EMBL/GenBank/DDBJ whole genome shotgun (WGS) entry which is preliminary data.</text>
</comment>
<evidence type="ECO:0000256" key="11">
    <source>
        <dbReference type="ARBA" id="ARBA00022840"/>
    </source>
</evidence>
<comment type="pathway">
    <text evidence="17">Sulfur metabolism; hydrogen sulfide biosynthesis; sulfite from sulfate: step 2/3.</text>
</comment>
<evidence type="ECO:0000256" key="12">
    <source>
        <dbReference type="ARBA" id="ARBA00023134"/>
    </source>
</evidence>
<dbReference type="Gene3D" id="2.40.30.10">
    <property type="entry name" value="Translation factors"/>
    <property type="match status" value="2"/>
</dbReference>
<dbReference type="CDD" id="cd04166">
    <property type="entry name" value="CysN_ATPS"/>
    <property type="match status" value="1"/>
</dbReference>
<dbReference type="NCBIfam" id="NF003478">
    <property type="entry name" value="PRK05124.1"/>
    <property type="match status" value="1"/>
</dbReference>
<evidence type="ECO:0000256" key="4">
    <source>
        <dbReference type="ARBA" id="ARBA00007237"/>
    </source>
</evidence>
<dbReference type="InterPro" id="IPR009000">
    <property type="entry name" value="Transl_B-barrel_sf"/>
</dbReference>
<comment type="subunit">
    <text evidence="5">Sulfate-activating enzymes, NodP and NodQ, may be physically associated.</text>
</comment>
<dbReference type="RefSeq" id="WP_184244695.1">
    <property type="nucleotide sequence ID" value="NZ_JACHLR010000007.1"/>
</dbReference>
<dbReference type="UniPathway" id="UPA00140">
    <property type="reaction ID" value="UER00204"/>
</dbReference>
<evidence type="ECO:0000256" key="16">
    <source>
        <dbReference type="HAMAP-Rule" id="MF_00062"/>
    </source>
</evidence>
<dbReference type="GO" id="GO:0003924">
    <property type="term" value="F:GTPase activity"/>
    <property type="evidence" value="ECO:0007669"/>
    <property type="project" value="InterPro"/>
</dbReference>
<dbReference type="Pfam" id="PF00009">
    <property type="entry name" value="GTP_EFTU"/>
    <property type="match status" value="1"/>
</dbReference>
<dbReference type="PROSITE" id="PS51722">
    <property type="entry name" value="G_TR_2"/>
    <property type="match status" value="1"/>
</dbReference>
<dbReference type="SUPFAM" id="SSF50447">
    <property type="entry name" value="Translation proteins"/>
    <property type="match status" value="1"/>
</dbReference>
<keyword evidence="10 17" id="KW-0418">Kinase</keyword>
<dbReference type="InterPro" id="IPR041757">
    <property type="entry name" value="CysN_GTP-bd"/>
</dbReference>
<organism evidence="19 20">
    <name type="scientific">Novosphingobium chloroacetimidivorans</name>
    <dbReference type="NCBI Taxonomy" id="1428314"/>
    <lineage>
        <taxon>Bacteria</taxon>
        <taxon>Pseudomonadati</taxon>
        <taxon>Pseudomonadota</taxon>
        <taxon>Alphaproteobacteria</taxon>
        <taxon>Sphingomonadales</taxon>
        <taxon>Sphingomonadaceae</taxon>
        <taxon>Novosphingobium</taxon>
    </lineage>
</organism>
<evidence type="ECO:0000256" key="1">
    <source>
        <dbReference type="ARBA" id="ARBA00001823"/>
    </source>
</evidence>
<comment type="subunit">
    <text evidence="16">Heterodimer composed of CysD, the smaller subunit, and CysN.</text>
</comment>
<reference evidence="19 20" key="1">
    <citation type="submission" date="2020-08" db="EMBL/GenBank/DDBJ databases">
        <title>Functional genomics of gut bacteria from endangered species of beetles.</title>
        <authorList>
            <person name="Carlos-Shanley C."/>
        </authorList>
    </citation>
    <scope>NUCLEOTIDE SEQUENCE [LARGE SCALE GENOMIC DNA]</scope>
    <source>
        <strain evidence="19 20">S00245</strain>
    </source>
</reference>
<feature type="binding site" evidence="16">
    <location>
        <begin position="40"/>
        <end position="47"/>
    </location>
    <ligand>
        <name>GTP</name>
        <dbReference type="ChEBI" id="CHEBI:37565"/>
    </ligand>
</feature>
<dbReference type="PANTHER" id="PTHR23115">
    <property type="entry name" value="TRANSLATION FACTOR"/>
    <property type="match status" value="1"/>
</dbReference>
<feature type="binding site" evidence="17">
    <location>
        <begin position="485"/>
        <end position="492"/>
    </location>
    <ligand>
        <name>ATP</name>
        <dbReference type="ChEBI" id="CHEBI:30616"/>
    </ligand>
</feature>
<dbReference type="CDD" id="cd03695">
    <property type="entry name" value="CysN_NodQ_II"/>
    <property type="match status" value="1"/>
</dbReference>
<dbReference type="InterPro" id="IPR027417">
    <property type="entry name" value="P-loop_NTPase"/>
</dbReference>
<dbReference type="InterPro" id="IPR059117">
    <property type="entry name" value="APS_kinase_dom"/>
</dbReference>
<sequence length="648" mass="71368">MSDIATKDAVYVTDSLIAEDIDAYLESHEHKTMLRFITCGSVDDGKSTLIGRMLYDSKMIFEDQLDALTADSKKVGTQGQDIDFALLVDGLAAEREQGITIDVAYRFFNTEKRKFIVADCPGHEQYTRNMVTGASTADLAVILIDARKGVLVQTRRHSYLCHLIGIKNIVLAVNKMDLVDYDHAVFDAIVKDYTEFAHSIGIDTFTAMPISGFKGDNITTKSDNTPWYTGPTLIEHLETVEVLSSVDADKPFRLPVQWVNRPNLDFRGFSGLIATGSVKPGDKIRVLPSGKTSTITRIVTMPTLGGVEGDGDLEEATAGQSITVTFADEIDCSRGSVISTADNPPQTADQFESTFVWLADEAMTAGRAYWLKLGTQMVSATVHEPKYTVNVNTMEHMAAKTLELNAIGVAELTTDKAVVFEPYADNRTLGGFILIDKMTNATVAAGMINFSLRRSQNVHWQATDIGRKQHADLKNQKPALLWFTGLSGSGKSTIANLVEKKLYRMNRHTFLLDGDNVRHGLNKDLGFTEADRIENIRRVGEVAKLMTDSGLIVITAFISPFQAERDMVRGMLPEGEFIEVFIDTPLRVAESRDVKGLYKKARAGELKNFTGIDSPYEAPRNPEIRIDTTAITPEEAADLIVNTLLGDA</sequence>
<evidence type="ECO:0000256" key="7">
    <source>
        <dbReference type="ARBA" id="ARBA00022679"/>
    </source>
</evidence>
<comment type="catalytic activity">
    <reaction evidence="15 16">
        <text>sulfate + ATP + H(+) = adenosine 5'-phosphosulfate + diphosphate</text>
        <dbReference type="Rhea" id="RHEA:18133"/>
        <dbReference type="ChEBI" id="CHEBI:15378"/>
        <dbReference type="ChEBI" id="CHEBI:16189"/>
        <dbReference type="ChEBI" id="CHEBI:30616"/>
        <dbReference type="ChEBI" id="CHEBI:33019"/>
        <dbReference type="ChEBI" id="CHEBI:58243"/>
        <dbReference type="EC" id="2.7.7.4"/>
    </reaction>
</comment>
<keyword evidence="17" id="KW-0597">Phosphoprotein</keyword>
<dbReference type="Proteomes" id="UP000555448">
    <property type="component" value="Unassembled WGS sequence"/>
</dbReference>
<dbReference type="NCBIfam" id="NF004035">
    <property type="entry name" value="PRK05506.1"/>
    <property type="match status" value="1"/>
</dbReference>
<dbReference type="FunFam" id="3.40.50.300:FF:000212">
    <property type="entry name" value="Adenylyl-sulfate kinase"/>
    <property type="match status" value="1"/>
</dbReference>
<evidence type="ECO:0000256" key="2">
    <source>
        <dbReference type="ARBA" id="ARBA00002357"/>
    </source>
</evidence>
<evidence type="ECO:0000256" key="13">
    <source>
        <dbReference type="ARBA" id="ARBA00023268"/>
    </source>
</evidence>
<dbReference type="InterPro" id="IPR031157">
    <property type="entry name" value="G_TR_CS"/>
</dbReference>
<dbReference type="Pfam" id="PF22594">
    <property type="entry name" value="GTP-eEF1A_C"/>
    <property type="match status" value="1"/>
</dbReference>
<evidence type="ECO:0000313" key="19">
    <source>
        <dbReference type="EMBL" id="MBB4858756.1"/>
    </source>
</evidence>
<dbReference type="InterPro" id="IPR002891">
    <property type="entry name" value="APS"/>
</dbReference>
<protein>
    <recommendedName>
        <fullName evidence="16 17">Multifunctional fusion protein</fullName>
    </recommendedName>
    <domain>
        <recommendedName>
            <fullName evidence="16">Sulfate adenylyltransferase subunit 1</fullName>
            <ecNumber evidence="16">2.7.7.4</ecNumber>
        </recommendedName>
        <alternativeName>
            <fullName evidence="16">ATP-sulfurylase large subunit</fullName>
        </alternativeName>
        <alternativeName>
            <fullName evidence="16">Sulfate adenylate transferase</fullName>
            <shortName evidence="16">SAT</shortName>
        </alternativeName>
    </domain>
    <domain>
        <recommendedName>
            <fullName evidence="17">Adenylyl-sulfate kinase</fullName>
            <ecNumber evidence="17">2.7.1.25</ecNumber>
        </recommendedName>
        <alternativeName>
            <fullName evidence="17">APS kinase</fullName>
        </alternativeName>
        <alternativeName>
            <fullName evidence="17">ATP adenosine-5'-phosphosulfate 3'-phosphotransferase</fullName>
        </alternativeName>
        <alternativeName>
            <fullName evidence="17">Adenosine-5'-phosphosulfate kinase</fullName>
        </alternativeName>
    </domain>
</protein>
<dbReference type="GO" id="GO:0004020">
    <property type="term" value="F:adenylylsulfate kinase activity"/>
    <property type="evidence" value="ECO:0007669"/>
    <property type="project" value="UniProtKB-UniRule"/>
</dbReference>
<dbReference type="FunFam" id="3.40.50.300:FF:000119">
    <property type="entry name" value="Sulfate adenylyltransferase subunit 1"/>
    <property type="match status" value="1"/>
</dbReference>
<gene>
    <name evidence="17" type="primary">cysC</name>
    <name evidence="16" type="synonym">cysN</name>
    <name evidence="19" type="ORF">HNO88_002082</name>
</gene>
<evidence type="ECO:0000256" key="5">
    <source>
        <dbReference type="ARBA" id="ARBA00011760"/>
    </source>
</evidence>
<dbReference type="GO" id="GO:0000103">
    <property type="term" value="P:sulfate assimilation"/>
    <property type="evidence" value="ECO:0007669"/>
    <property type="project" value="UniProtKB-UniRule"/>
</dbReference>
<comment type="similarity">
    <text evidence="4">In the N-terminal section; belongs to the TRAFAC class translation factor GTPase superfamily. Classic translation factor GTPase family. CysN/NodQ subfamily.</text>
</comment>
<evidence type="ECO:0000256" key="3">
    <source>
        <dbReference type="ARBA" id="ARBA00005438"/>
    </source>
</evidence>
<keyword evidence="12 16" id="KW-0342">GTP-binding</keyword>
<keyword evidence="20" id="KW-1185">Reference proteome</keyword>
<dbReference type="InterPro" id="IPR054696">
    <property type="entry name" value="GTP-eEF1A_C"/>
</dbReference>
<name>A0A7W7NVX9_9SPHN</name>
<dbReference type="AlphaFoldDB" id="A0A7W7NVX9"/>
<evidence type="ECO:0000256" key="17">
    <source>
        <dbReference type="HAMAP-Rule" id="MF_00065"/>
    </source>
</evidence>
<dbReference type="PROSITE" id="PS00301">
    <property type="entry name" value="G_TR_1"/>
    <property type="match status" value="1"/>
</dbReference>
<dbReference type="GO" id="GO:0004781">
    <property type="term" value="F:sulfate adenylyltransferase (ATP) activity"/>
    <property type="evidence" value="ECO:0007669"/>
    <property type="project" value="UniProtKB-UniRule"/>
</dbReference>
<dbReference type="NCBIfam" id="TIGR00455">
    <property type="entry name" value="apsK"/>
    <property type="match status" value="1"/>
</dbReference>
<evidence type="ECO:0000256" key="14">
    <source>
        <dbReference type="ARBA" id="ARBA00024872"/>
    </source>
</evidence>
<dbReference type="CDD" id="cd02027">
    <property type="entry name" value="APSK"/>
    <property type="match status" value="1"/>
</dbReference>
<proteinExistence type="inferred from homology"/>
<comment type="similarity">
    <text evidence="3">In the C-terminal section; belongs to the APS kinase family.</text>
</comment>
<dbReference type="InterPro" id="IPR044139">
    <property type="entry name" value="CysN_NoDQ_III"/>
</dbReference>
<feature type="binding site" evidence="16">
    <location>
        <begin position="174"/>
        <end position="177"/>
    </location>
    <ligand>
        <name>GTP</name>
        <dbReference type="ChEBI" id="CHEBI:37565"/>
    </ligand>
</feature>